<keyword evidence="1" id="KW-0808">Transferase</keyword>
<dbReference type="Proteomes" id="UP001279642">
    <property type="component" value="Unassembled WGS sequence"/>
</dbReference>
<dbReference type="InterPro" id="IPR050187">
    <property type="entry name" value="Lipid_Phosphate_FormReg"/>
</dbReference>
<evidence type="ECO:0000313" key="7">
    <source>
        <dbReference type="Proteomes" id="UP001279642"/>
    </source>
</evidence>
<evidence type="ECO:0000259" key="5">
    <source>
        <dbReference type="PROSITE" id="PS50146"/>
    </source>
</evidence>
<dbReference type="GO" id="GO:0016301">
    <property type="term" value="F:kinase activity"/>
    <property type="evidence" value="ECO:0007669"/>
    <property type="project" value="UniProtKB-KW"/>
</dbReference>
<reference evidence="6 7" key="1">
    <citation type="journal article" date="2016" name="Antonie Van Leeuwenhoek">
        <title>Dongia soli sp. nov., isolated from soil from Dokdo, Korea.</title>
        <authorList>
            <person name="Kim D.U."/>
            <person name="Lee H."/>
            <person name="Kim H."/>
            <person name="Kim S.G."/>
            <person name="Ka J.O."/>
        </authorList>
    </citation>
    <scope>NUCLEOTIDE SEQUENCE [LARGE SCALE GENOMIC DNA]</scope>
    <source>
        <strain evidence="6 7">D78</strain>
    </source>
</reference>
<protein>
    <submittedName>
        <fullName evidence="6">Diacylglycerol kinase family lipid kinase</fullName>
    </submittedName>
</protein>
<feature type="domain" description="DAGKc" evidence="5">
    <location>
        <begin position="1"/>
        <end position="130"/>
    </location>
</feature>
<dbReference type="PANTHER" id="PTHR12358">
    <property type="entry name" value="SPHINGOSINE KINASE"/>
    <property type="match status" value="1"/>
</dbReference>
<dbReference type="SMART" id="SM00046">
    <property type="entry name" value="DAGKc"/>
    <property type="match status" value="1"/>
</dbReference>
<dbReference type="InterPro" id="IPR017438">
    <property type="entry name" value="ATP-NAD_kinase_N"/>
</dbReference>
<evidence type="ECO:0000256" key="3">
    <source>
        <dbReference type="ARBA" id="ARBA00022777"/>
    </source>
</evidence>
<dbReference type="Pfam" id="PF19279">
    <property type="entry name" value="YegS_C"/>
    <property type="match status" value="1"/>
</dbReference>
<keyword evidence="7" id="KW-1185">Reference proteome</keyword>
<dbReference type="RefSeq" id="WP_320508460.1">
    <property type="nucleotide sequence ID" value="NZ_JAXCLW010000002.1"/>
</dbReference>
<dbReference type="InterPro" id="IPR001206">
    <property type="entry name" value="Diacylglycerol_kinase_cat_dom"/>
</dbReference>
<keyword evidence="2" id="KW-0547">Nucleotide-binding</keyword>
<gene>
    <name evidence="6" type="ORF">SMD27_11265</name>
</gene>
<accession>A0ABU5EAZ6</accession>
<name>A0ABU5EAZ6_9PROT</name>
<evidence type="ECO:0000256" key="2">
    <source>
        <dbReference type="ARBA" id="ARBA00022741"/>
    </source>
</evidence>
<organism evidence="6 7">
    <name type="scientific">Dongia soli</name>
    <dbReference type="NCBI Taxonomy" id="600628"/>
    <lineage>
        <taxon>Bacteria</taxon>
        <taxon>Pseudomonadati</taxon>
        <taxon>Pseudomonadota</taxon>
        <taxon>Alphaproteobacteria</taxon>
        <taxon>Rhodospirillales</taxon>
        <taxon>Dongiaceae</taxon>
        <taxon>Dongia</taxon>
    </lineage>
</organism>
<dbReference type="Gene3D" id="3.40.50.10330">
    <property type="entry name" value="Probable inorganic polyphosphate/atp-NAD kinase, domain 1"/>
    <property type="match status" value="1"/>
</dbReference>
<comment type="caution">
    <text evidence="6">The sequence shown here is derived from an EMBL/GenBank/DDBJ whole genome shotgun (WGS) entry which is preliminary data.</text>
</comment>
<dbReference type="EMBL" id="JAXCLW010000002">
    <property type="protein sequence ID" value="MDY0883424.1"/>
    <property type="molecule type" value="Genomic_DNA"/>
</dbReference>
<sequence>MRATVIVNAKAGSLQGKSAAEITDHLGELFRNSGFEAQIQAVEGPAMMSALEQAAQRNVDYLIVGGGDGSVAYAGSLLVGKKTVLGILPLGTLNLVARDLNIPLDLEQAVQALGRGQIREIDVAQVNGRYFLSNAGLGFFARMAREREEQRHENRFGKWHAFVVALLHSVREAHRVEVTIDAGEGPRQYRTRAMLVTNNAFDSASLLRKDRLDGGRLGVHIARHPARTDLWRTFIRLFIGNWRRDPDVDVFETVEVTVQGRGRQVVDLSADGETFHERFPLRFRILPKALQVLAPAVQSADFERAAAT</sequence>
<dbReference type="PROSITE" id="PS50146">
    <property type="entry name" value="DAGK"/>
    <property type="match status" value="1"/>
</dbReference>
<evidence type="ECO:0000256" key="4">
    <source>
        <dbReference type="ARBA" id="ARBA00022840"/>
    </source>
</evidence>
<dbReference type="InterPro" id="IPR045540">
    <property type="entry name" value="YegS/DAGK_C"/>
</dbReference>
<dbReference type="SUPFAM" id="SSF111331">
    <property type="entry name" value="NAD kinase/diacylglycerol kinase-like"/>
    <property type="match status" value="1"/>
</dbReference>
<proteinExistence type="predicted"/>
<dbReference type="Pfam" id="PF00781">
    <property type="entry name" value="DAGK_cat"/>
    <property type="match status" value="1"/>
</dbReference>
<dbReference type="PANTHER" id="PTHR12358:SF106">
    <property type="entry name" value="LIPID KINASE YEGS"/>
    <property type="match status" value="1"/>
</dbReference>
<dbReference type="InterPro" id="IPR016064">
    <property type="entry name" value="NAD/diacylglycerol_kinase_sf"/>
</dbReference>
<evidence type="ECO:0000313" key="6">
    <source>
        <dbReference type="EMBL" id="MDY0883424.1"/>
    </source>
</evidence>
<evidence type="ECO:0000256" key="1">
    <source>
        <dbReference type="ARBA" id="ARBA00022679"/>
    </source>
</evidence>
<dbReference type="Gene3D" id="2.60.200.40">
    <property type="match status" value="1"/>
</dbReference>
<keyword evidence="4" id="KW-0067">ATP-binding</keyword>
<keyword evidence="3 6" id="KW-0418">Kinase</keyword>